<dbReference type="PANTHER" id="PTHR35603">
    <property type="match status" value="1"/>
</dbReference>
<evidence type="ECO:0000256" key="2">
    <source>
        <dbReference type="ARBA" id="ARBA00023136"/>
    </source>
</evidence>
<evidence type="ECO:0000259" key="5">
    <source>
        <dbReference type="Pfam" id="PF05433"/>
    </source>
</evidence>
<dbReference type="GO" id="GO:0019867">
    <property type="term" value="C:outer membrane"/>
    <property type="evidence" value="ECO:0007669"/>
    <property type="project" value="InterPro"/>
</dbReference>
<reference evidence="6 7" key="1">
    <citation type="submission" date="2018-10" db="EMBL/GenBank/DDBJ databases">
        <authorList>
            <person name="Chen W.-M."/>
        </authorList>
    </citation>
    <scope>NUCLEOTIDE SEQUENCE [LARGE SCALE GENOMIC DNA]</scope>
    <source>
        <strain evidence="6 7">THS-13</strain>
    </source>
</reference>
<comment type="caution">
    <text evidence="6">The sequence shown here is derived from an EMBL/GenBank/DDBJ whole genome shotgun (WGS) entry which is preliminary data.</text>
</comment>
<gene>
    <name evidence="6" type="ORF">ED208_02930</name>
</gene>
<feature type="compositionally biased region" description="Basic and acidic residues" evidence="3">
    <location>
        <begin position="55"/>
        <end position="67"/>
    </location>
</feature>
<organism evidence="6 7">
    <name type="scientific">Stagnimonas aquatica</name>
    <dbReference type="NCBI Taxonomy" id="2689987"/>
    <lineage>
        <taxon>Bacteria</taxon>
        <taxon>Pseudomonadati</taxon>
        <taxon>Pseudomonadota</taxon>
        <taxon>Gammaproteobacteria</taxon>
        <taxon>Nevskiales</taxon>
        <taxon>Nevskiaceae</taxon>
        <taxon>Stagnimonas</taxon>
    </lineage>
</organism>
<dbReference type="Pfam" id="PF05433">
    <property type="entry name" value="Rick_17kDa_Anti"/>
    <property type="match status" value="1"/>
</dbReference>
<comment type="subcellular location">
    <subcellularLocation>
        <location evidence="1">Membrane</location>
    </subcellularLocation>
</comment>
<dbReference type="AlphaFoldDB" id="A0A3N0VNC7"/>
<dbReference type="PANTHER" id="PTHR35603:SF2">
    <property type="entry name" value="OUTER MEMBRANE LIPOPROTEIN"/>
    <property type="match status" value="1"/>
</dbReference>
<keyword evidence="4" id="KW-0732">Signal</keyword>
<dbReference type="Proteomes" id="UP000282106">
    <property type="component" value="Unassembled WGS sequence"/>
</dbReference>
<evidence type="ECO:0000313" key="7">
    <source>
        <dbReference type="Proteomes" id="UP000282106"/>
    </source>
</evidence>
<keyword evidence="7" id="KW-1185">Reference proteome</keyword>
<evidence type="ECO:0000313" key="6">
    <source>
        <dbReference type="EMBL" id="ROH93488.1"/>
    </source>
</evidence>
<keyword evidence="2" id="KW-0472">Membrane</keyword>
<dbReference type="InterPro" id="IPR008816">
    <property type="entry name" value="Gly_zipper_2TM_dom"/>
</dbReference>
<feature type="signal peptide" evidence="4">
    <location>
        <begin position="1"/>
        <end position="21"/>
    </location>
</feature>
<protein>
    <submittedName>
        <fullName evidence="6">Glycine zipper 2TM domain-containing protein</fullName>
    </submittedName>
</protein>
<feature type="region of interest" description="Disordered" evidence="3">
    <location>
        <begin position="55"/>
        <end position="117"/>
    </location>
</feature>
<evidence type="ECO:0000256" key="4">
    <source>
        <dbReference type="SAM" id="SignalP"/>
    </source>
</evidence>
<sequence length="230" mass="23350">MKKKSLILVLLAAPLAFGVVACNKSDSTAAQVEQQLAEAKAQAEKAEQELAALREQEAAAKAEEAQKQLEAAQAEAEAARKEAEDAKARAAAAEKASKKKQAAAAAPTPVAVSKPEPKPVCQDCGTVAGVSAVQVQGEGSGMGAVAGAIAGAVIGHQFGRGQGNTAAKVVGAAGGGYAGNEIEKRMRSSTVYDVTVQMDNGSTRTVRVADPSGISSGERVRVEGSNLIRI</sequence>
<evidence type="ECO:0000256" key="3">
    <source>
        <dbReference type="SAM" id="MobiDB-lite"/>
    </source>
</evidence>
<dbReference type="EMBL" id="RJVO01000001">
    <property type="protein sequence ID" value="ROH93488.1"/>
    <property type="molecule type" value="Genomic_DNA"/>
</dbReference>
<dbReference type="PROSITE" id="PS51257">
    <property type="entry name" value="PROKAR_LIPOPROTEIN"/>
    <property type="match status" value="1"/>
</dbReference>
<dbReference type="InterPro" id="IPR051407">
    <property type="entry name" value="Bact_OM_lipoprot/Surf_antigen"/>
</dbReference>
<feature type="domain" description="Glycine zipper 2TM" evidence="5">
    <location>
        <begin position="142"/>
        <end position="183"/>
    </location>
</feature>
<name>A0A3N0VNC7_9GAMM</name>
<dbReference type="RefSeq" id="WP_123210343.1">
    <property type="nucleotide sequence ID" value="NZ_RJVO01000001.1"/>
</dbReference>
<dbReference type="InParanoid" id="A0A3N0VNC7"/>
<accession>A0A3N0VNC7</accession>
<evidence type="ECO:0000256" key="1">
    <source>
        <dbReference type="ARBA" id="ARBA00004370"/>
    </source>
</evidence>
<proteinExistence type="predicted"/>
<feature type="compositionally biased region" description="Basic and acidic residues" evidence="3">
    <location>
        <begin position="77"/>
        <end position="88"/>
    </location>
</feature>
<feature type="chain" id="PRO_5018173929" evidence="4">
    <location>
        <begin position="22"/>
        <end position="230"/>
    </location>
</feature>